<dbReference type="Proteomes" id="UP000695562">
    <property type="component" value="Unassembled WGS sequence"/>
</dbReference>
<name>A0A8J4Q7S4_9MYCE</name>
<protein>
    <recommendedName>
        <fullName evidence="3">Ankyrin repeat-containing protein</fullName>
    </recommendedName>
</protein>
<reference evidence="1" key="1">
    <citation type="submission" date="2020-01" db="EMBL/GenBank/DDBJ databases">
        <title>Development of genomics and gene disruption for Polysphondylium violaceum indicates a role for the polyketide synthase stlB in stalk morphogenesis.</title>
        <authorList>
            <person name="Narita B."/>
            <person name="Kawabe Y."/>
            <person name="Kin K."/>
            <person name="Saito T."/>
            <person name="Gibbs R."/>
            <person name="Kuspa A."/>
            <person name="Muzny D."/>
            <person name="Queller D."/>
            <person name="Richards S."/>
            <person name="Strassman J."/>
            <person name="Sucgang R."/>
            <person name="Worley K."/>
            <person name="Schaap P."/>
        </authorList>
    </citation>
    <scope>NUCLEOTIDE SEQUENCE</scope>
    <source>
        <strain evidence="1">QSvi11</strain>
    </source>
</reference>
<dbReference type="AlphaFoldDB" id="A0A8J4Q7S4"/>
<accession>A0A8J4Q7S4</accession>
<evidence type="ECO:0000313" key="2">
    <source>
        <dbReference type="Proteomes" id="UP000695562"/>
    </source>
</evidence>
<comment type="caution">
    <text evidence="1">The sequence shown here is derived from an EMBL/GenBank/DDBJ whole genome shotgun (WGS) entry which is preliminary data.</text>
</comment>
<organism evidence="1 2">
    <name type="scientific">Polysphondylium violaceum</name>
    <dbReference type="NCBI Taxonomy" id="133409"/>
    <lineage>
        <taxon>Eukaryota</taxon>
        <taxon>Amoebozoa</taxon>
        <taxon>Evosea</taxon>
        <taxon>Eumycetozoa</taxon>
        <taxon>Dictyostelia</taxon>
        <taxon>Dictyosteliales</taxon>
        <taxon>Dictyosteliaceae</taxon>
        <taxon>Polysphondylium</taxon>
    </lineage>
</organism>
<evidence type="ECO:0008006" key="3">
    <source>
        <dbReference type="Google" id="ProtNLM"/>
    </source>
</evidence>
<proteinExistence type="predicted"/>
<keyword evidence="2" id="KW-1185">Reference proteome</keyword>
<dbReference type="EMBL" id="AJWJ01000071">
    <property type="protein sequence ID" value="KAF2076136.1"/>
    <property type="molecule type" value="Genomic_DNA"/>
</dbReference>
<evidence type="ECO:0000313" key="1">
    <source>
        <dbReference type="EMBL" id="KAF2076136.1"/>
    </source>
</evidence>
<sequence length="683" mass="79395">MNNNSNSNNSKPKQPVINNTCLPTNNNNNNINNNTNQSLFTILIKNKYIFNIILGYCKYSQDVISYNYFELPIRFICKIKRFDIFDEKWKKSMIDQNTVQCDINLVLDIDEQAVIEFLVNNTSFERFCMVWNYFYPILRHKQELIDHSNLSLSRLHSEILVYVLKANGADHRILDVILTNYKPDKYLNSTSIFYALAYRGCIATFELVLKQFPLIVKEIKFLIGVMIECCKFKNNDLAKHIYATLLFDKDVSFEVGDYTENVLEYMLESGADLELSKLPPKNLSSIPFILNNSFDSGVLELDYQEASMLGNKQLLDYMISLDCEIRSYLILTNVPNVEILELFMEKFPRLNWDLDRQFELSIKNNKPIVQYLHQRGFKFCSYALDANYDTLEFILSNYCLPTFNETEFTNNYHKDIRIVKLLYHYYGPSVMTQFSLINGVYSGNLEIVKFFLTNGIGIVNQFLLEISIFNPPIYYYLLDNLNGYDSTLLREHMKKYIRFNGHQFILRAIESLNYAALDLIREQTGVFCLLEFSSAHSFKVKNLLIPNIYKAILQGHQDCIKRGITLLPELSELIEFGLKNTNIKFLRFLVDIIKNVYPGHQVHLDVSKVLGKSMIDRSFLEIYPVLNRKFLKDDLHENQNTRILNFISATKDSSSNGGNGGGNGANKNWLKHNLKKAFPFLNK</sequence>
<gene>
    <name evidence="1" type="ORF">CYY_002543</name>
</gene>